<dbReference type="SMART" id="SM00448">
    <property type="entry name" value="REC"/>
    <property type="match status" value="2"/>
</dbReference>
<protein>
    <recommendedName>
        <fullName evidence="2">histidine kinase</fullName>
        <ecNumber evidence="2">2.7.13.3</ecNumber>
    </recommendedName>
</protein>
<evidence type="ECO:0000256" key="5">
    <source>
        <dbReference type="SAM" id="Coils"/>
    </source>
</evidence>
<comment type="catalytic activity">
    <reaction evidence="1">
        <text>ATP + protein L-histidine = ADP + protein N-phospho-L-histidine.</text>
        <dbReference type="EC" id="2.7.13.3"/>
    </reaction>
</comment>
<dbReference type="SUPFAM" id="SSF52172">
    <property type="entry name" value="CheY-like"/>
    <property type="match status" value="2"/>
</dbReference>
<dbReference type="InterPro" id="IPR005467">
    <property type="entry name" value="His_kinase_dom"/>
</dbReference>
<dbReference type="SMART" id="SM00388">
    <property type="entry name" value="HisKA"/>
    <property type="match status" value="1"/>
</dbReference>
<dbReference type="CDD" id="cd16922">
    <property type="entry name" value="HATPase_EvgS-ArcB-TorS-like"/>
    <property type="match status" value="1"/>
</dbReference>
<dbReference type="Pfam" id="PF12860">
    <property type="entry name" value="PAS_7"/>
    <property type="match status" value="1"/>
</dbReference>
<reference evidence="9" key="1">
    <citation type="submission" date="2023-07" db="EMBL/GenBank/DDBJ databases">
        <title>Defluviimonas sediminis sp. nov., isolated from mangrove sediment.</title>
        <authorList>
            <person name="Liu L."/>
            <person name="Li J."/>
            <person name="Huang Y."/>
            <person name="Pan J."/>
            <person name="Li M."/>
        </authorList>
    </citation>
    <scope>NUCLEOTIDE SEQUENCE [LARGE SCALE GENOMIC DNA]</scope>
    <source>
        <strain evidence="9">FT324</strain>
    </source>
</reference>
<evidence type="ECO:0000256" key="1">
    <source>
        <dbReference type="ARBA" id="ARBA00000085"/>
    </source>
</evidence>
<organism evidence="8 9">
    <name type="scientific">Albidovulum sediminis</name>
    <dbReference type="NCBI Taxonomy" id="3066345"/>
    <lineage>
        <taxon>Bacteria</taxon>
        <taxon>Pseudomonadati</taxon>
        <taxon>Pseudomonadota</taxon>
        <taxon>Alphaproteobacteria</taxon>
        <taxon>Rhodobacterales</taxon>
        <taxon>Paracoccaceae</taxon>
        <taxon>Albidovulum</taxon>
    </lineage>
</organism>
<proteinExistence type="predicted"/>
<accession>A0ABT2NTI5</accession>
<dbReference type="SUPFAM" id="SSF55874">
    <property type="entry name" value="ATPase domain of HSP90 chaperone/DNA topoisomerase II/histidine kinase"/>
    <property type="match status" value="1"/>
</dbReference>
<dbReference type="InterPro" id="IPR001789">
    <property type="entry name" value="Sig_transdc_resp-reg_receiver"/>
</dbReference>
<dbReference type="Gene3D" id="3.30.565.10">
    <property type="entry name" value="Histidine kinase-like ATPase, C-terminal domain"/>
    <property type="match status" value="1"/>
</dbReference>
<dbReference type="Pfam" id="PF02518">
    <property type="entry name" value="HATPase_c"/>
    <property type="match status" value="1"/>
</dbReference>
<feature type="domain" description="Response regulatory" evidence="7">
    <location>
        <begin position="467"/>
        <end position="578"/>
    </location>
</feature>
<feature type="coiled-coil region" evidence="5">
    <location>
        <begin position="199"/>
        <end position="229"/>
    </location>
</feature>
<name>A0ABT2NTI5_9RHOB</name>
<dbReference type="SMART" id="SM00387">
    <property type="entry name" value="HATPase_c"/>
    <property type="match status" value="1"/>
</dbReference>
<dbReference type="InterPro" id="IPR004358">
    <property type="entry name" value="Sig_transdc_His_kin-like_C"/>
</dbReference>
<dbReference type="Proteomes" id="UP001205601">
    <property type="component" value="Unassembled WGS sequence"/>
</dbReference>
<dbReference type="SUPFAM" id="SSF47384">
    <property type="entry name" value="Homodimeric domain of signal transducing histidine kinase"/>
    <property type="match status" value="1"/>
</dbReference>
<dbReference type="Gene3D" id="3.40.50.2300">
    <property type="match status" value="2"/>
</dbReference>
<feature type="modified residue" description="4-aspartylphosphate" evidence="4">
    <location>
        <position position="653"/>
    </location>
</feature>
<comment type="caution">
    <text evidence="8">The sequence shown here is derived from an EMBL/GenBank/DDBJ whole genome shotgun (WGS) entry which is preliminary data.</text>
</comment>
<sequence>MSIADKLVRERRARLAAERLLDQKKRELYSANEQLARHALSLSDQIVAQRSFLETALHEAETLKGQQGRYLSDLENAHVEARTAQRRLWDALDTIRDGFALFDKDLRLVVANRAYMEPFEGIGDIGPGVHYDTIVKTMADQGIVDLDGLDADDWRHDMTARMVREVIPPRVVSLQSGHHIRLIDRHCESGDLVSLVQNITKTIEREAELKQARERAEAANRAKSAFLANMSHEIRTPMNGVVGMAELLCETALTDDQRIYAETIRTSGEALLAIINDILDYSKAEAERLRLHPRPFDLDHCLHEVMLLLEPVAREKDIRLLVDFDMFLPTRYVADPGRIRQILTNLIGNAVKFTQAGHVLTRVVGVATGGGEYEVHVSVEDTGIGIAEEHLDHIFGEFNQVEDQSNRKFEGTGLGLAITRQLIDLMGGSVWVDSELGHGSCFGFKLHLPAAEPITVDHPDRPILLRSALVVDELLINRVIIERQLQTYGLAVTTCRSAAEAMAIFGDGAGIDLVLMDEKLGLIEGRTLAQAIRATGTPVPILGLSAAPLAVDGDKGCNGRLQKPILRSELYHHLRALSPVDPGPKVVAHPPSDAPALQPARRMRVLVAEDNRTNQLVFRKMVQDFDIDLEFAGNGHEAVKLWRDFHPDLIFMDISMPEMDGREASREIRMLEAGTATHVPIVALTAHALDGDDAEILAAGIDRYLTKPLRKSALAEQIADFRPEGALRPVPEDPG</sequence>
<evidence type="ECO:0000259" key="6">
    <source>
        <dbReference type="PROSITE" id="PS50109"/>
    </source>
</evidence>
<evidence type="ECO:0000256" key="4">
    <source>
        <dbReference type="PROSITE-ProRule" id="PRU00169"/>
    </source>
</evidence>
<dbReference type="Pfam" id="PF00072">
    <property type="entry name" value="Response_reg"/>
    <property type="match status" value="2"/>
</dbReference>
<keyword evidence="9" id="KW-1185">Reference proteome</keyword>
<dbReference type="InterPro" id="IPR003594">
    <property type="entry name" value="HATPase_dom"/>
</dbReference>
<dbReference type="EMBL" id="JAOCQF010000003">
    <property type="protein sequence ID" value="MCT8331408.1"/>
    <property type="molecule type" value="Genomic_DNA"/>
</dbReference>
<evidence type="ECO:0000256" key="2">
    <source>
        <dbReference type="ARBA" id="ARBA00012438"/>
    </source>
</evidence>
<dbReference type="InterPro" id="IPR036890">
    <property type="entry name" value="HATPase_C_sf"/>
</dbReference>
<feature type="domain" description="Response regulatory" evidence="7">
    <location>
        <begin position="604"/>
        <end position="722"/>
    </location>
</feature>
<dbReference type="InterPro" id="IPR011006">
    <property type="entry name" value="CheY-like_superfamily"/>
</dbReference>
<keyword evidence="3 4" id="KW-0597">Phosphoprotein</keyword>
<feature type="modified residue" description="4-aspartylphosphate" evidence="4">
    <location>
        <position position="517"/>
    </location>
</feature>
<dbReference type="PANTHER" id="PTHR45339:SF5">
    <property type="entry name" value="HISTIDINE KINASE"/>
    <property type="match status" value="1"/>
</dbReference>
<dbReference type="Gene3D" id="1.10.287.130">
    <property type="match status" value="1"/>
</dbReference>
<dbReference type="CDD" id="cd00156">
    <property type="entry name" value="REC"/>
    <property type="match status" value="1"/>
</dbReference>
<dbReference type="Pfam" id="PF00512">
    <property type="entry name" value="HisKA"/>
    <property type="match status" value="1"/>
</dbReference>
<gene>
    <name evidence="8" type="ORF">N5I32_17955</name>
</gene>
<dbReference type="PROSITE" id="PS50109">
    <property type="entry name" value="HIS_KIN"/>
    <property type="match status" value="1"/>
</dbReference>
<dbReference type="RefSeq" id="WP_261497288.1">
    <property type="nucleotide sequence ID" value="NZ_JAOCQF010000003.1"/>
</dbReference>
<dbReference type="PROSITE" id="PS50110">
    <property type="entry name" value="RESPONSE_REGULATORY"/>
    <property type="match status" value="2"/>
</dbReference>
<dbReference type="InterPro" id="IPR003661">
    <property type="entry name" value="HisK_dim/P_dom"/>
</dbReference>
<dbReference type="CDD" id="cd00082">
    <property type="entry name" value="HisKA"/>
    <property type="match status" value="1"/>
</dbReference>
<feature type="domain" description="Histidine kinase" evidence="6">
    <location>
        <begin position="229"/>
        <end position="450"/>
    </location>
</feature>
<keyword evidence="5" id="KW-0175">Coiled coil</keyword>
<dbReference type="PANTHER" id="PTHR45339">
    <property type="entry name" value="HYBRID SIGNAL TRANSDUCTION HISTIDINE KINASE J"/>
    <property type="match status" value="1"/>
</dbReference>
<dbReference type="EC" id="2.7.13.3" evidence="2"/>
<evidence type="ECO:0000313" key="8">
    <source>
        <dbReference type="EMBL" id="MCT8331408.1"/>
    </source>
</evidence>
<dbReference type="InterPro" id="IPR036097">
    <property type="entry name" value="HisK_dim/P_sf"/>
</dbReference>
<dbReference type="CDD" id="cd17546">
    <property type="entry name" value="REC_hyHK_CKI1_RcsC-like"/>
    <property type="match status" value="1"/>
</dbReference>
<evidence type="ECO:0000259" key="7">
    <source>
        <dbReference type="PROSITE" id="PS50110"/>
    </source>
</evidence>
<evidence type="ECO:0000313" key="9">
    <source>
        <dbReference type="Proteomes" id="UP001205601"/>
    </source>
</evidence>
<dbReference type="PRINTS" id="PR00344">
    <property type="entry name" value="BCTRLSENSOR"/>
</dbReference>
<evidence type="ECO:0000256" key="3">
    <source>
        <dbReference type="ARBA" id="ARBA00022553"/>
    </source>
</evidence>